<proteinExistence type="predicted"/>
<protein>
    <submittedName>
        <fullName evidence="1">Lycopene cyclase family protein</fullName>
    </submittedName>
</protein>
<dbReference type="Gene3D" id="3.50.50.60">
    <property type="entry name" value="FAD/NAD(P)-binding domain"/>
    <property type="match status" value="1"/>
</dbReference>
<dbReference type="EMBL" id="JAUDUY010000001">
    <property type="protein sequence ID" value="MDM9630070.1"/>
    <property type="molecule type" value="Genomic_DNA"/>
</dbReference>
<name>A0ABT7WAY5_9FLAO</name>
<gene>
    <name evidence="1" type="ORF">QU605_01210</name>
</gene>
<sequence length="395" mass="45806">MNLYIYPGAKDSMTEYDYIIIGGGASGLLLADALGSDPYFREKRIAIFEKEPQKGNDRTWCFWEPEAGRFDALLHRKWSVLRFRGPEYDRSIPMQHYTYKMLRGSDFYREYHSRIARYPNVEVRFETVTSLKDTGQVARLSTEKGDYCAPRVFSSVSFLPSEHLMQPYPLLQQHFLGWFIRTKEAIFDPDAATFMDFSIPQKGNTRFMYILPFSPTEALVEYTLFSETLLAKDEYEEALKSYIHSDLGCEEYEILETEQGSIPMTVNKFNKADSAHITHIGIAGGWAKPSTGYTFWNTSQKVPKLVDALKKDKSLKMSQNSKFWYYDRLLLDVLTRENAEGSKVFLSLFRNLNPEIILKFLNEETNLAEDFRIINNSPKAMFIRAFLKALLRSSY</sequence>
<dbReference type="InterPro" id="IPR036188">
    <property type="entry name" value="FAD/NAD-bd_sf"/>
</dbReference>
<dbReference type="Proteomes" id="UP001174839">
    <property type="component" value="Unassembled WGS sequence"/>
</dbReference>
<dbReference type="Pfam" id="PF05834">
    <property type="entry name" value="Lycopene_cycl"/>
    <property type="match status" value="1"/>
</dbReference>
<accession>A0ABT7WAY5</accession>
<keyword evidence="2" id="KW-1185">Reference proteome</keyword>
<comment type="caution">
    <text evidence="1">The sequence shown here is derived from an EMBL/GenBank/DDBJ whole genome shotgun (WGS) entry which is preliminary data.</text>
</comment>
<dbReference type="SUPFAM" id="SSF51905">
    <property type="entry name" value="FAD/NAD(P)-binding domain"/>
    <property type="match status" value="1"/>
</dbReference>
<reference evidence="1" key="1">
    <citation type="submission" date="2023-06" db="EMBL/GenBank/DDBJ databases">
        <title>Robiginitalea aurantiacus sp. nov. and Algoriphagus sediminis sp. nov., isolated from coastal sediment.</title>
        <authorList>
            <person name="Zhou Z.Y."/>
            <person name="An J."/>
            <person name="Jia Y.W."/>
            <person name="Du Z.J."/>
        </authorList>
    </citation>
    <scope>NUCLEOTIDE SEQUENCE</scope>
    <source>
        <strain evidence="1">M39</strain>
    </source>
</reference>
<organism evidence="1 2">
    <name type="scientific">Robiginitalea aurantiaca</name>
    <dbReference type="NCBI Taxonomy" id="3056915"/>
    <lineage>
        <taxon>Bacteria</taxon>
        <taxon>Pseudomonadati</taxon>
        <taxon>Bacteroidota</taxon>
        <taxon>Flavobacteriia</taxon>
        <taxon>Flavobacteriales</taxon>
        <taxon>Flavobacteriaceae</taxon>
        <taxon>Robiginitalea</taxon>
    </lineage>
</organism>
<evidence type="ECO:0000313" key="2">
    <source>
        <dbReference type="Proteomes" id="UP001174839"/>
    </source>
</evidence>
<evidence type="ECO:0000313" key="1">
    <source>
        <dbReference type="EMBL" id="MDM9630070.1"/>
    </source>
</evidence>